<proteinExistence type="predicted"/>
<dbReference type="Proteomes" id="UP000299102">
    <property type="component" value="Unassembled WGS sequence"/>
</dbReference>
<feature type="compositionally biased region" description="Polar residues" evidence="1">
    <location>
        <begin position="138"/>
        <end position="150"/>
    </location>
</feature>
<organism evidence="2 3">
    <name type="scientific">Eumeta variegata</name>
    <name type="common">Bagworm moth</name>
    <name type="synonym">Eumeta japonica</name>
    <dbReference type="NCBI Taxonomy" id="151549"/>
    <lineage>
        <taxon>Eukaryota</taxon>
        <taxon>Metazoa</taxon>
        <taxon>Ecdysozoa</taxon>
        <taxon>Arthropoda</taxon>
        <taxon>Hexapoda</taxon>
        <taxon>Insecta</taxon>
        <taxon>Pterygota</taxon>
        <taxon>Neoptera</taxon>
        <taxon>Endopterygota</taxon>
        <taxon>Lepidoptera</taxon>
        <taxon>Glossata</taxon>
        <taxon>Ditrysia</taxon>
        <taxon>Tineoidea</taxon>
        <taxon>Psychidae</taxon>
        <taxon>Oiketicinae</taxon>
        <taxon>Eumeta</taxon>
    </lineage>
</organism>
<dbReference type="EMBL" id="BGZK01000744">
    <property type="protein sequence ID" value="GBP58792.1"/>
    <property type="molecule type" value="Genomic_DNA"/>
</dbReference>
<evidence type="ECO:0000313" key="2">
    <source>
        <dbReference type="EMBL" id="GBP58792.1"/>
    </source>
</evidence>
<evidence type="ECO:0000313" key="3">
    <source>
        <dbReference type="Proteomes" id="UP000299102"/>
    </source>
</evidence>
<protein>
    <submittedName>
        <fullName evidence="2">Uncharacterized protein</fullName>
    </submittedName>
</protein>
<dbReference type="AlphaFoldDB" id="A0A4C1X7D3"/>
<feature type="region of interest" description="Disordered" evidence="1">
    <location>
        <begin position="77"/>
        <end position="99"/>
    </location>
</feature>
<gene>
    <name evidence="2" type="ORF">EVAR_25865_1</name>
</gene>
<feature type="region of interest" description="Disordered" evidence="1">
    <location>
        <begin position="138"/>
        <end position="159"/>
    </location>
</feature>
<feature type="compositionally biased region" description="Basic residues" evidence="1">
    <location>
        <begin position="83"/>
        <end position="93"/>
    </location>
</feature>
<reference evidence="2 3" key="1">
    <citation type="journal article" date="2019" name="Commun. Biol.">
        <title>The bagworm genome reveals a unique fibroin gene that provides high tensile strength.</title>
        <authorList>
            <person name="Kono N."/>
            <person name="Nakamura H."/>
            <person name="Ohtoshi R."/>
            <person name="Tomita M."/>
            <person name="Numata K."/>
            <person name="Arakawa K."/>
        </authorList>
    </citation>
    <scope>NUCLEOTIDE SEQUENCE [LARGE SCALE GENOMIC DNA]</scope>
</reference>
<accession>A0A4C1X7D3</accession>
<keyword evidence="3" id="KW-1185">Reference proteome</keyword>
<comment type="caution">
    <text evidence="2">The sequence shown here is derived from an EMBL/GenBank/DDBJ whole genome shotgun (WGS) entry which is preliminary data.</text>
</comment>
<evidence type="ECO:0000256" key="1">
    <source>
        <dbReference type="SAM" id="MobiDB-lite"/>
    </source>
</evidence>
<name>A0A4C1X7D3_EUMVA</name>
<sequence>MHEKAWTLSAPCWPSAGPGLPTTGVTELMTSFCYHAKTILTIERIGLLSEIRNELDFDVVRQKLALYIKSGTGYALPTDSHRTPYKPRDRRKAATVSQDGSSTILASRLRRRATLVATSKQDWHLADQVGVVRPQPAASYQRNLKGQQRNPSKESNDVKTVEEEIELRVYRVSADILIEKQRGDAFSRCTVEALGRNGDAENTRRQGGVGTLLAEPLRLSGSQHILAAPQAFGTSTNTDNI</sequence>